<accession>A0A4S4DBL6</accession>
<dbReference type="AlphaFoldDB" id="A0A4S4DBL6"/>
<dbReference type="EMBL" id="SDRB02011819">
    <property type="protein sequence ID" value="THF99951.1"/>
    <property type="molecule type" value="Genomic_DNA"/>
</dbReference>
<evidence type="ECO:0000313" key="1">
    <source>
        <dbReference type="EMBL" id="THF99951.1"/>
    </source>
</evidence>
<dbReference type="Proteomes" id="UP000306102">
    <property type="component" value="Unassembled WGS sequence"/>
</dbReference>
<evidence type="ECO:0000313" key="2">
    <source>
        <dbReference type="Proteomes" id="UP000306102"/>
    </source>
</evidence>
<organism evidence="1 2">
    <name type="scientific">Camellia sinensis var. sinensis</name>
    <name type="common">China tea</name>
    <dbReference type="NCBI Taxonomy" id="542762"/>
    <lineage>
        <taxon>Eukaryota</taxon>
        <taxon>Viridiplantae</taxon>
        <taxon>Streptophyta</taxon>
        <taxon>Embryophyta</taxon>
        <taxon>Tracheophyta</taxon>
        <taxon>Spermatophyta</taxon>
        <taxon>Magnoliopsida</taxon>
        <taxon>eudicotyledons</taxon>
        <taxon>Gunneridae</taxon>
        <taxon>Pentapetalae</taxon>
        <taxon>asterids</taxon>
        <taxon>Ericales</taxon>
        <taxon>Theaceae</taxon>
        <taxon>Camellia</taxon>
    </lineage>
</organism>
<comment type="caution">
    <text evidence="1">The sequence shown here is derived from an EMBL/GenBank/DDBJ whole genome shotgun (WGS) entry which is preliminary data.</text>
</comment>
<name>A0A4S4DBL6_CAMSN</name>
<reference evidence="1 2" key="1">
    <citation type="journal article" date="2018" name="Proc. Natl. Acad. Sci. U.S.A.">
        <title>Draft genome sequence of Camellia sinensis var. sinensis provides insights into the evolution of the tea genome and tea quality.</title>
        <authorList>
            <person name="Wei C."/>
            <person name="Yang H."/>
            <person name="Wang S."/>
            <person name="Zhao J."/>
            <person name="Liu C."/>
            <person name="Gao L."/>
            <person name="Xia E."/>
            <person name="Lu Y."/>
            <person name="Tai Y."/>
            <person name="She G."/>
            <person name="Sun J."/>
            <person name="Cao H."/>
            <person name="Tong W."/>
            <person name="Gao Q."/>
            <person name="Li Y."/>
            <person name="Deng W."/>
            <person name="Jiang X."/>
            <person name="Wang W."/>
            <person name="Chen Q."/>
            <person name="Zhang S."/>
            <person name="Li H."/>
            <person name="Wu J."/>
            <person name="Wang P."/>
            <person name="Li P."/>
            <person name="Shi C."/>
            <person name="Zheng F."/>
            <person name="Jian J."/>
            <person name="Huang B."/>
            <person name="Shan D."/>
            <person name="Shi M."/>
            <person name="Fang C."/>
            <person name="Yue Y."/>
            <person name="Li F."/>
            <person name="Li D."/>
            <person name="Wei S."/>
            <person name="Han B."/>
            <person name="Jiang C."/>
            <person name="Yin Y."/>
            <person name="Xia T."/>
            <person name="Zhang Z."/>
            <person name="Bennetzen J.L."/>
            <person name="Zhao S."/>
            <person name="Wan X."/>
        </authorList>
    </citation>
    <scope>NUCLEOTIDE SEQUENCE [LARGE SCALE GENOMIC DNA]</scope>
    <source>
        <strain evidence="2">cv. Shuchazao</strain>
        <tissue evidence="1">Leaf</tissue>
    </source>
</reference>
<protein>
    <submittedName>
        <fullName evidence="1">Uncharacterized protein</fullName>
    </submittedName>
</protein>
<keyword evidence="2" id="KW-1185">Reference proteome</keyword>
<proteinExistence type="predicted"/>
<sequence>MKSHCLQMRHHQDSHANEQQIYTLPNLKDENLDDAASAINDYIYTPTSPTSPSKQGEFFYHFASTFVDLIFEFKLNISLQPFQSISGLASALDGGDWSCELIGPVDRIPTPRKPNIQKPHCWSNRSGSGTILQGIEHQNTASHHLLRPSSDRLLLITACFSASRQPRTSVWDPPHLQTIDITYPNWLTNVDNKTPNNTTKSATM</sequence>
<gene>
    <name evidence="1" type="ORF">TEA_016052</name>
</gene>